<protein>
    <submittedName>
        <fullName evidence="7">Deoxyribodipyrimidine photolyase</fullName>
    </submittedName>
</protein>
<evidence type="ECO:0000256" key="6">
    <source>
        <dbReference type="RuleBase" id="RU004182"/>
    </source>
</evidence>
<evidence type="ECO:0000256" key="1">
    <source>
        <dbReference type="ARBA" id="ARBA00001932"/>
    </source>
</evidence>
<dbReference type="InterPro" id="IPR036155">
    <property type="entry name" value="Crypto/Photolyase_N_sf"/>
</dbReference>
<evidence type="ECO:0000256" key="3">
    <source>
        <dbReference type="ARBA" id="ARBA00022827"/>
    </source>
</evidence>
<keyword evidence="3 4" id="KW-0274">FAD</keyword>
<dbReference type="InterPro" id="IPR006050">
    <property type="entry name" value="DNA_photolyase_N"/>
</dbReference>
<dbReference type="Proteomes" id="UP000187266">
    <property type="component" value="Chromosome"/>
</dbReference>
<proteinExistence type="inferred from homology"/>
<dbReference type="Gene3D" id="3.40.50.620">
    <property type="entry name" value="HUPs"/>
    <property type="match status" value="1"/>
</dbReference>
<dbReference type="PANTHER" id="PTHR11455:SF9">
    <property type="entry name" value="CRYPTOCHROME CIRCADIAN CLOCK 5 ISOFORM X1"/>
    <property type="match status" value="1"/>
</dbReference>
<feature type="binding site" evidence="4">
    <location>
        <begin position="244"/>
        <end position="248"/>
    </location>
    <ligand>
        <name>FAD</name>
        <dbReference type="ChEBI" id="CHEBI:57692"/>
    </ligand>
</feature>
<dbReference type="Gene3D" id="1.25.40.80">
    <property type="match status" value="1"/>
</dbReference>
<dbReference type="GO" id="GO:0009416">
    <property type="term" value="P:response to light stimulus"/>
    <property type="evidence" value="ECO:0007669"/>
    <property type="project" value="TreeGrafter"/>
</dbReference>
<dbReference type="Pfam" id="PF03441">
    <property type="entry name" value="FAD_binding_7"/>
    <property type="match status" value="1"/>
</dbReference>
<dbReference type="GO" id="GO:0003904">
    <property type="term" value="F:deoxyribodipyrimidine photo-lyase activity"/>
    <property type="evidence" value="ECO:0007669"/>
    <property type="project" value="TreeGrafter"/>
</dbReference>
<evidence type="ECO:0000313" key="8">
    <source>
        <dbReference type="Proteomes" id="UP000187266"/>
    </source>
</evidence>
<dbReference type="AlphaFoldDB" id="A0A1U7DFL2"/>
<dbReference type="Gene3D" id="1.10.579.10">
    <property type="entry name" value="DNA Cyclobutane Dipyrimidine Photolyase, subunit A, domain 3"/>
    <property type="match status" value="1"/>
</dbReference>
<accession>A0A2M9DG08</accession>
<dbReference type="STRING" id="1267768.BV394_02635"/>
<feature type="site" description="Electron transfer via tryptophanyl radical" evidence="5">
    <location>
        <position position="390"/>
    </location>
</feature>
<dbReference type="SUPFAM" id="SSF48173">
    <property type="entry name" value="Cryptochrome/photolyase FAD-binding domain"/>
    <property type="match status" value="1"/>
</dbReference>
<keyword evidence="6" id="KW-0157">Chromophore</keyword>
<dbReference type="PRINTS" id="PR00147">
    <property type="entry name" value="DNAPHOTLYASE"/>
</dbReference>
<dbReference type="InterPro" id="IPR005101">
    <property type="entry name" value="Cryptochr/Photolyase_FAD-bd"/>
</dbReference>
<sequence>MATQTSRPPPILLWFRRDLRLDDHPALRAAADEGARTGRPVIPVFIHDELVEGFGAAPRWRLGLALEHFARRLEGIGSRLILRRGQAAAQIARLVEETGASEVWFSRAYDPDAMARDREVEDLGARVGFETRSFAGFLLHEPDAIRTGAGDHYKVFTPYWKSLRALEVAQPLSGVRKLSVPDKWPASDRLDDWQMGRAMDRGARVVRPHVRVGEEEAAARLDRFVEHRVGEYAEARDFPAVPGTSNLSENLTWGEISPRQCWHASCGADPRGKGAETFRKELAWREFAYHLAFHTPRLLRDNWRPEWDGFAWSADRRSREFRAWSQGRTGIAFVDAAMREMYVTGRMHNRARMIAASYLVKHLLTDWRLGQEWFADCLVDWDPAANAMGWQWVAGSGPDAAPYFRVFNPETQQKRFDPDGAYVNRWLAEGRADPHPDALAYFDAIPRGWSMSPRDGYPAPVVDLSEGRDRALAAYADSRR</sequence>
<dbReference type="Pfam" id="PF00875">
    <property type="entry name" value="DNA_photolyase"/>
    <property type="match status" value="1"/>
</dbReference>
<keyword evidence="2 4" id="KW-0285">Flavoprotein</keyword>
<dbReference type="GO" id="GO:0003677">
    <property type="term" value="F:DNA binding"/>
    <property type="evidence" value="ECO:0007669"/>
    <property type="project" value="TreeGrafter"/>
</dbReference>
<dbReference type="PANTHER" id="PTHR11455">
    <property type="entry name" value="CRYPTOCHROME"/>
    <property type="match status" value="1"/>
</dbReference>
<dbReference type="PROSITE" id="PS51645">
    <property type="entry name" value="PHR_CRY_ALPHA_BETA"/>
    <property type="match status" value="1"/>
</dbReference>
<name>A0A1U7DFL2_9RHOB</name>
<evidence type="ECO:0000313" key="7">
    <source>
        <dbReference type="EMBL" id="APX88762.1"/>
    </source>
</evidence>
<evidence type="ECO:0000256" key="2">
    <source>
        <dbReference type="ARBA" id="ARBA00022630"/>
    </source>
</evidence>
<feature type="site" description="Electron transfer via tryptophanyl radical" evidence="5">
    <location>
        <position position="367"/>
    </location>
</feature>
<keyword evidence="8" id="KW-1185">Reference proteome</keyword>
<reference evidence="7 8" key="1">
    <citation type="submission" date="2017-01" db="EMBL/GenBank/DDBJ databases">
        <title>Genomic analysis of Xuhuaishuia manganoxidans DY6-4.</title>
        <authorList>
            <person name="Wang X."/>
        </authorList>
    </citation>
    <scope>NUCLEOTIDE SEQUENCE [LARGE SCALE GENOMIC DNA]</scope>
    <source>
        <strain evidence="7 8">DY6-4</strain>
    </source>
</reference>
<dbReference type="InterPro" id="IPR002081">
    <property type="entry name" value="Cryptochrome/DNA_photolyase_1"/>
</dbReference>
<dbReference type="InterPro" id="IPR036134">
    <property type="entry name" value="Crypto/Photolyase_FAD-like_sf"/>
</dbReference>
<feature type="binding site" evidence="4">
    <location>
        <begin position="380"/>
        <end position="382"/>
    </location>
    <ligand>
        <name>FAD</name>
        <dbReference type="ChEBI" id="CHEBI:57692"/>
    </ligand>
</feature>
<dbReference type="EMBL" id="CP019124">
    <property type="protein sequence ID" value="APX88762.1"/>
    <property type="molecule type" value="Genomic_DNA"/>
</dbReference>
<dbReference type="RefSeq" id="WP_076978786.1">
    <property type="nucleotide sequence ID" value="NZ_CP019124.1"/>
</dbReference>
<accession>A0A1U7DFL2</accession>
<dbReference type="SUPFAM" id="SSF52425">
    <property type="entry name" value="Cryptochrome/photolyase, N-terminal domain"/>
    <property type="match status" value="1"/>
</dbReference>
<gene>
    <name evidence="7" type="ORF">BV394_02635</name>
</gene>
<feature type="binding site" evidence="4">
    <location>
        <position position="278"/>
    </location>
    <ligand>
        <name>FAD</name>
        <dbReference type="ChEBI" id="CHEBI:57692"/>
    </ligand>
</feature>
<comment type="similarity">
    <text evidence="6">Belongs to the DNA photolyase family.</text>
</comment>
<evidence type="ECO:0000256" key="5">
    <source>
        <dbReference type="PIRSR" id="PIRSR602081-2"/>
    </source>
</evidence>
<comment type="cofactor">
    <cofactor evidence="4">
        <name>FAD</name>
        <dbReference type="ChEBI" id="CHEBI:57692"/>
    </cofactor>
    <text evidence="4">Binds 1 FAD per subunit.</text>
</comment>
<comment type="cofactor">
    <cofactor evidence="1">
        <name>(6R)-5,10-methylene-5,6,7,8-tetrahydrofolate</name>
        <dbReference type="ChEBI" id="CHEBI:15636"/>
    </cofactor>
</comment>
<dbReference type="OrthoDB" id="9772484at2"/>
<feature type="site" description="Electron transfer via tryptophanyl radical" evidence="5">
    <location>
        <position position="312"/>
    </location>
</feature>
<evidence type="ECO:0000256" key="4">
    <source>
        <dbReference type="PIRSR" id="PIRSR602081-1"/>
    </source>
</evidence>
<dbReference type="GO" id="GO:0071949">
    <property type="term" value="F:FAD binding"/>
    <property type="evidence" value="ECO:0007669"/>
    <property type="project" value="TreeGrafter"/>
</dbReference>
<organism evidence="7 8">
    <name type="scientific">Brevirhabdus pacifica</name>
    <dbReference type="NCBI Taxonomy" id="1267768"/>
    <lineage>
        <taxon>Bacteria</taxon>
        <taxon>Pseudomonadati</taxon>
        <taxon>Pseudomonadota</taxon>
        <taxon>Alphaproteobacteria</taxon>
        <taxon>Rhodobacterales</taxon>
        <taxon>Paracoccaceae</taxon>
        <taxon>Brevirhabdus</taxon>
    </lineage>
</organism>
<feature type="binding site" evidence="4">
    <location>
        <position position="232"/>
    </location>
    <ligand>
        <name>FAD</name>
        <dbReference type="ChEBI" id="CHEBI:57692"/>
    </ligand>
</feature>
<dbReference type="InterPro" id="IPR014729">
    <property type="entry name" value="Rossmann-like_a/b/a_fold"/>
</dbReference>